<sequence length="168" mass="19022">MNLDILHIRLDVALIAKSFLKELTYGRHGLASSLDARPWPPFQPPPRPQPLLWNGLLLAGTQRLYLAAKSLNFCRSVWRSGIHFSRTEMDEVDPMNFRTRANVSQREKKQQRGRRRRLSLTLAMATGSSMTFNDSAEPEGVRAQDLVKLSTKAYLAERSAAQKSTAWA</sequence>
<name>A0A9Q1Q831_9CARY</name>
<keyword evidence="2" id="KW-1185">Reference proteome</keyword>
<dbReference type="Proteomes" id="UP001153076">
    <property type="component" value="Unassembled WGS sequence"/>
</dbReference>
<reference evidence="1" key="1">
    <citation type="submission" date="2022-04" db="EMBL/GenBank/DDBJ databases">
        <title>Carnegiea gigantea Genome sequencing and assembly v2.</title>
        <authorList>
            <person name="Copetti D."/>
            <person name="Sanderson M.J."/>
            <person name="Burquez A."/>
            <person name="Wojciechowski M.F."/>
        </authorList>
    </citation>
    <scope>NUCLEOTIDE SEQUENCE</scope>
    <source>
        <strain evidence="1">SGP5-SGP5p</strain>
        <tissue evidence="1">Aerial part</tissue>
    </source>
</reference>
<evidence type="ECO:0000313" key="2">
    <source>
        <dbReference type="Proteomes" id="UP001153076"/>
    </source>
</evidence>
<dbReference type="AlphaFoldDB" id="A0A9Q1Q831"/>
<accession>A0A9Q1Q831</accession>
<gene>
    <name evidence="1" type="ORF">Cgig2_001964</name>
</gene>
<dbReference type="EMBL" id="JAKOGI010000676">
    <property type="protein sequence ID" value="KAJ8431641.1"/>
    <property type="molecule type" value="Genomic_DNA"/>
</dbReference>
<comment type="caution">
    <text evidence="1">The sequence shown here is derived from an EMBL/GenBank/DDBJ whole genome shotgun (WGS) entry which is preliminary data.</text>
</comment>
<organism evidence="1 2">
    <name type="scientific">Carnegiea gigantea</name>
    <dbReference type="NCBI Taxonomy" id="171969"/>
    <lineage>
        <taxon>Eukaryota</taxon>
        <taxon>Viridiplantae</taxon>
        <taxon>Streptophyta</taxon>
        <taxon>Embryophyta</taxon>
        <taxon>Tracheophyta</taxon>
        <taxon>Spermatophyta</taxon>
        <taxon>Magnoliopsida</taxon>
        <taxon>eudicotyledons</taxon>
        <taxon>Gunneridae</taxon>
        <taxon>Pentapetalae</taxon>
        <taxon>Caryophyllales</taxon>
        <taxon>Cactineae</taxon>
        <taxon>Cactaceae</taxon>
        <taxon>Cactoideae</taxon>
        <taxon>Echinocereeae</taxon>
        <taxon>Carnegiea</taxon>
    </lineage>
</organism>
<protein>
    <submittedName>
        <fullName evidence="1">Uncharacterized protein</fullName>
    </submittedName>
</protein>
<proteinExistence type="predicted"/>
<evidence type="ECO:0000313" key="1">
    <source>
        <dbReference type="EMBL" id="KAJ8431641.1"/>
    </source>
</evidence>